<dbReference type="EMBL" id="CM007387">
    <property type="protein sequence ID" value="ONK62182.1"/>
    <property type="molecule type" value="Genomic_DNA"/>
</dbReference>
<evidence type="ECO:0000313" key="3">
    <source>
        <dbReference type="Proteomes" id="UP000243459"/>
    </source>
</evidence>
<feature type="compositionally biased region" description="Gly residues" evidence="1">
    <location>
        <begin position="165"/>
        <end position="175"/>
    </location>
</feature>
<dbReference type="Gramene" id="ONK62182">
    <property type="protein sequence ID" value="ONK62182"/>
    <property type="gene ID" value="A4U43_C07F1230"/>
</dbReference>
<feature type="region of interest" description="Disordered" evidence="1">
    <location>
        <begin position="158"/>
        <end position="187"/>
    </location>
</feature>
<gene>
    <name evidence="2" type="ORF">A4U43_C07F1230</name>
</gene>
<name>A0A5P1E8L7_ASPOF</name>
<reference evidence="3" key="1">
    <citation type="journal article" date="2017" name="Nat. Commun.">
        <title>The asparagus genome sheds light on the origin and evolution of a young Y chromosome.</title>
        <authorList>
            <person name="Harkess A."/>
            <person name="Zhou J."/>
            <person name="Xu C."/>
            <person name="Bowers J.E."/>
            <person name="Van der Hulst R."/>
            <person name="Ayyampalayam S."/>
            <person name="Mercati F."/>
            <person name="Riccardi P."/>
            <person name="McKain M.R."/>
            <person name="Kakrana A."/>
            <person name="Tang H."/>
            <person name="Ray J."/>
            <person name="Groenendijk J."/>
            <person name="Arikit S."/>
            <person name="Mathioni S.M."/>
            <person name="Nakano M."/>
            <person name="Shan H."/>
            <person name="Telgmann-Rauber A."/>
            <person name="Kanno A."/>
            <person name="Yue Z."/>
            <person name="Chen H."/>
            <person name="Li W."/>
            <person name="Chen Y."/>
            <person name="Xu X."/>
            <person name="Zhang Y."/>
            <person name="Luo S."/>
            <person name="Chen H."/>
            <person name="Gao J."/>
            <person name="Mao Z."/>
            <person name="Pires J.C."/>
            <person name="Luo M."/>
            <person name="Kudrna D."/>
            <person name="Wing R.A."/>
            <person name="Meyers B.C."/>
            <person name="Yi K."/>
            <person name="Kong H."/>
            <person name="Lavrijsen P."/>
            <person name="Sunseri F."/>
            <person name="Falavigna A."/>
            <person name="Ye Y."/>
            <person name="Leebens-Mack J.H."/>
            <person name="Chen G."/>
        </authorList>
    </citation>
    <scope>NUCLEOTIDE SEQUENCE [LARGE SCALE GENOMIC DNA]</scope>
    <source>
        <strain evidence="3">cv. DH0086</strain>
    </source>
</reference>
<feature type="region of interest" description="Disordered" evidence="1">
    <location>
        <begin position="61"/>
        <end position="80"/>
    </location>
</feature>
<proteinExistence type="predicted"/>
<dbReference type="Proteomes" id="UP000243459">
    <property type="component" value="Chromosome 7"/>
</dbReference>
<accession>A0A5P1E8L7</accession>
<organism evidence="2 3">
    <name type="scientific">Asparagus officinalis</name>
    <name type="common">Garden asparagus</name>
    <dbReference type="NCBI Taxonomy" id="4686"/>
    <lineage>
        <taxon>Eukaryota</taxon>
        <taxon>Viridiplantae</taxon>
        <taxon>Streptophyta</taxon>
        <taxon>Embryophyta</taxon>
        <taxon>Tracheophyta</taxon>
        <taxon>Spermatophyta</taxon>
        <taxon>Magnoliopsida</taxon>
        <taxon>Liliopsida</taxon>
        <taxon>Asparagales</taxon>
        <taxon>Asparagaceae</taxon>
        <taxon>Asparagoideae</taxon>
        <taxon>Asparagus</taxon>
    </lineage>
</organism>
<evidence type="ECO:0000313" key="2">
    <source>
        <dbReference type="EMBL" id="ONK62182.1"/>
    </source>
</evidence>
<evidence type="ECO:0000256" key="1">
    <source>
        <dbReference type="SAM" id="MobiDB-lite"/>
    </source>
</evidence>
<protein>
    <submittedName>
        <fullName evidence="2">Uncharacterized protein</fullName>
    </submittedName>
</protein>
<sequence length="222" mass="23643">MSEKDKEVIGKGEMTSSLAQIVDGIVESEAAGAETNTVMAKENGVTSIPVVSRDVDAAIESKAEEEETMDVEAEKNKAVDGTGAKRSLDLLRPSKDLVVRRVAGPVALGARRRRPGSPVSWRSEEVVVDVGELDRAKGGGDGGSRDWTIRSDCAAGPEDRARRCAGGGAVAGQGASGEKEQRRRRMRESWSSLILSRHLGRALSCGACLREDRGEGLSLRRS</sequence>
<dbReference type="AlphaFoldDB" id="A0A5P1E8L7"/>
<keyword evidence="3" id="KW-1185">Reference proteome</keyword>